<dbReference type="InterPro" id="IPR033469">
    <property type="entry name" value="CYTH-like_dom_sf"/>
</dbReference>
<dbReference type="SMART" id="SM01118">
    <property type="entry name" value="CYTH"/>
    <property type="match status" value="1"/>
</dbReference>
<name>A0A9W5TWQ1_9BACI</name>
<dbReference type="RefSeq" id="WP_308777550.1">
    <property type="nucleotide sequence ID" value="NZ_BMJD01000010.1"/>
</dbReference>
<dbReference type="PROSITE" id="PS51707">
    <property type="entry name" value="CYTH"/>
    <property type="match status" value="1"/>
</dbReference>
<proteinExistence type="predicted"/>
<dbReference type="Pfam" id="PF01928">
    <property type="entry name" value="CYTH"/>
    <property type="match status" value="1"/>
</dbReference>
<dbReference type="Proteomes" id="UP000621492">
    <property type="component" value="Unassembled WGS sequence"/>
</dbReference>
<dbReference type="AlphaFoldDB" id="A0A9W5TWQ1"/>
<feature type="domain" description="CYTH" evidence="1">
    <location>
        <begin position="3"/>
        <end position="187"/>
    </location>
</feature>
<dbReference type="InterPro" id="IPR009195">
    <property type="entry name" value="Uncharacterised_YjbK"/>
</dbReference>
<keyword evidence="3" id="KW-1185">Reference proteome</keyword>
<dbReference type="EMBL" id="BMJD01000010">
    <property type="protein sequence ID" value="GGB40256.1"/>
    <property type="molecule type" value="Genomic_DNA"/>
</dbReference>
<gene>
    <name evidence="2" type="ORF">GCM10011409_17260</name>
</gene>
<evidence type="ECO:0000313" key="2">
    <source>
        <dbReference type="EMBL" id="GGB40256.1"/>
    </source>
</evidence>
<protein>
    <submittedName>
        <fullName evidence="2">CYTH domain-containing protein</fullName>
    </submittedName>
</protein>
<dbReference type="InterPro" id="IPR023577">
    <property type="entry name" value="CYTH_domain"/>
</dbReference>
<sequence>MQEIEIEYKNLLTEHEFNRLLRQYFFPKEAVTQTNYYFETKDSLLKENGCALRVREKNGSFILTLKEPHPTGLLETHDALTEQEVQDFLNGKFIEKANVTNRLNTMHIPIQSLVYYGKLTTERRETIYKNALLVLDHSMYNETADYELEVEAPSEQIGMQVFMAVLEQNTIERRDTPNKIERFFATL</sequence>
<dbReference type="PIRSF" id="PIRSF012526">
    <property type="entry name" value="CYTH_UCP012526"/>
    <property type="match status" value="1"/>
</dbReference>
<dbReference type="Gene3D" id="2.40.320.10">
    <property type="entry name" value="Hypothetical Protein Pfu-838710-001"/>
    <property type="match status" value="1"/>
</dbReference>
<reference evidence="2" key="2">
    <citation type="submission" date="2020-09" db="EMBL/GenBank/DDBJ databases">
        <authorList>
            <person name="Sun Q."/>
            <person name="Zhou Y."/>
        </authorList>
    </citation>
    <scope>NUCLEOTIDE SEQUENCE</scope>
    <source>
        <strain evidence="2">CGMCC 1.15454</strain>
    </source>
</reference>
<organism evidence="2 3">
    <name type="scientific">Lentibacillus populi</name>
    <dbReference type="NCBI Taxonomy" id="1827502"/>
    <lineage>
        <taxon>Bacteria</taxon>
        <taxon>Bacillati</taxon>
        <taxon>Bacillota</taxon>
        <taxon>Bacilli</taxon>
        <taxon>Bacillales</taxon>
        <taxon>Bacillaceae</taxon>
        <taxon>Lentibacillus</taxon>
    </lineage>
</organism>
<reference evidence="2" key="1">
    <citation type="journal article" date="2014" name="Int. J. Syst. Evol. Microbiol.">
        <title>Complete genome sequence of Corynebacterium casei LMG S-19264T (=DSM 44701T), isolated from a smear-ripened cheese.</title>
        <authorList>
            <consortium name="US DOE Joint Genome Institute (JGI-PGF)"/>
            <person name="Walter F."/>
            <person name="Albersmeier A."/>
            <person name="Kalinowski J."/>
            <person name="Ruckert C."/>
        </authorList>
    </citation>
    <scope>NUCLEOTIDE SEQUENCE</scope>
    <source>
        <strain evidence="2">CGMCC 1.15454</strain>
    </source>
</reference>
<comment type="caution">
    <text evidence="2">The sequence shown here is derived from an EMBL/GenBank/DDBJ whole genome shotgun (WGS) entry which is preliminary data.</text>
</comment>
<evidence type="ECO:0000313" key="3">
    <source>
        <dbReference type="Proteomes" id="UP000621492"/>
    </source>
</evidence>
<accession>A0A9W5TWQ1</accession>
<dbReference type="SUPFAM" id="SSF55154">
    <property type="entry name" value="CYTH-like phosphatases"/>
    <property type="match status" value="1"/>
</dbReference>
<evidence type="ECO:0000259" key="1">
    <source>
        <dbReference type="PROSITE" id="PS51707"/>
    </source>
</evidence>
<dbReference type="CDD" id="cd07762">
    <property type="entry name" value="CYTH-like_Pase_1"/>
    <property type="match status" value="1"/>
</dbReference>